<reference evidence="2 3" key="1">
    <citation type="journal article" date="2020" name="Syst. Appl. Microbiol.">
        <title>Alienimonas chondri sp. nov., a novel planctomycete isolated from the biofilm of the red alga Chondrus crispus.</title>
        <authorList>
            <person name="Vitorino I."/>
            <person name="Albuquerque L."/>
            <person name="Wiegand S."/>
            <person name="Kallscheuer N."/>
            <person name="da Costa M.S."/>
            <person name="Lobo-da-Cunha A."/>
            <person name="Jogler C."/>
            <person name="Lage O.M."/>
        </authorList>
    </citation>
    <scope>NUCLEOTIDE SEQUENCE [LARGE SCALE GENOMIC DNA]</scope>
    <source>
        <strain evidence="2 3">LzC2</strain>
    </source>
</reference>
<evidence type="ECO:0000313" key="3">
    <source>
        <dbReference type="Proteomes" id="UP000609651"/>
    </source>
</evidence>
<feature type="region of interest" description="Disordered" evidence="1">
    <location>
        <begin position="1"/>
        <end position="29"/>
    </location>
</feature>
<name>A0ABX1VHE2_9PLAN</name>
<dbReference type="Proteomes" id="UP000609651">
    <property type="component" value="Unassembled WGS sequence"/>
</dbReference>
<keyword evidence="3" id="KW-1185">Reference proteome</keyword>
<protein>
    <submittedName>
        <fullName evidence="2">Uncharacterized protein</fullName>
    </submittedName>
</protein>
<gene>
    <name evidence="2" type="ORF">LzC2_33630</name>
</gene>
<proteinExistence type="predicted"/>
<dbReference type="EMBL" id="WTPX01000134">
    <property type="protein sequence ID" value="NNJ27262.1"/>
    <property type="molecule type" value="Genomic_DNA"/>
</dbReference>
<organism evidence="2 3">
    <name type="scientific">Alienimonas chondri</name>
    <dbReference type="NCBI Taxonomy" id="2681879"/>
    <lineage>
        <taxon>Bacteria</taxon>
        <taxon>Pseudomonadati</taxon>
        <taxon>Planctomycetota</taxon>
        <taxon>Planctomycetia</taxon>
        <taxon>Planctomycetales</taxon>
        <taxon>Planctomycetaceae</taxon>
        <taxon>Alienimonas</taxon>
    </lineage>
</organism>
<accession>A0ABX1VHE2</accession>
<evidence type="ECO:0000256" key="1">
    <source>
        <dbReference type="SAM" id="MobiDB-lite"/>
    </source>
</evidence>
<feature type="compositionally biased region" description="Basic and acidic residues" evidence="1">
    <location>
        <begin position="201"/>
        <end position="219"/>
    </location>
</feature>
<comment type="caution">
    <text evidence="2">The sequence shown here is derived from an EMBL/GenBank/DDBJ whole genome shotgun (WGS) entry which is preliminary data.</text>
</comment>
<evidence type="ECO:0000313" key="2">
    <source>
        <dbReference type="EMBL" id="NNJ27262.1"/>
    </source>
</evidence>
<feature type="region of interest" description="Disordered" evidence="1">
    <location>
        <begin position="194"/>
        <end position="234"/>
    </location>
</feature>
<sequence length="234" mass="25344">MTGAGAGHRRGGVGVQQQAGGGGAGGAEPHQIADVIRPRDEPFVGEVLGGDAEQSAVVHRGQRRRLHGFQQQAEHPADGHRHGGRHFRGIAEDHVPQVDLLQFQLRAIEEDRQARLLAELGESVGEAVPALGDRLPGGQHLRGFAGEQRFQHGLRLRPHGALFNNAVLDRGGRRLGHLRGRGRGVALLSRSFLTHGTEGGDQQRQRREGDGEGACEHRCGNRGTKWRADERRPA</sequence>